<sequence>MNNKVKLSLEDIMDDIIELTCDGFVVVDEVGRIALISDKYCKFLGIVKEQVLGKHVADVIENTRMHIVVETGKAELNEAQEIKGNYMIANRVPIVRRGEIIGAIGTVVFKNVDELFKLHNALLDMERKLESYKGRLKLENSITYSFSDIIGSSLVIQDTKKLAEKAAETDSNVLLLGESGTGKEIFAHAIHGSSNRANGPFVKINCAAIPRELLESELFGYESGSFTGARKNGKAGKFEIAHHGTIFLDEIGDMPLYMQVKLLRVIQEREVERVGSSKHRKVDVRIIAATNKNLEDMVKNKSFREDLYYRLNVMSISIPPLRVREGDIQLLSSYFLGRIGRRFNKACSGITSGAMNKLLAYHWPGNIRELQNVIERAYNLIDNGEAIDRKHLAKEISGWIEYKEIRPLEETMRETEIKALQEAIESCRGNKSKVAKLLNISRATLYEKMNRYNMLK</sequence>
<dbReference type="GO" id="GO:0043565">
    <property type="term" value="F:sequence-specific DNA binding"/>
    <property type="evidence" value="ECO:0007669"/>
    <property type="project" value="InterPro"/>
</dbReference>
<dbReference type="FunFam" id="3.40.50.300:FF:000006">
    <property type="entry name" value="DNA-binding transcriptional regulator NtrC"/>
    <property type="match status" value="1"/>
</dbReference>
<dbReference type="InterPro" id="IPR035965">
    <property type="entry name" value="PAS-like_dom_sf"/>
</dbReference>
<keyword evidence="1" id="KW-0547">Nucleotide-binding</keyword>
<dbReference type="Proteomes" id="UP000184080">
    <property type="component" value="Unassembled WGS sequence"/>
</dbReference>
<dbReference type="InterPro" id="IPR009057">
    <property type="entry name" value="Homeodomain-like_sf"/>
</dbReference>
<dbReference type="Gene3D" id="1.10.10.60">
    <property type="entry name" value="Homeodomain-like"/>
    <property type="match status" value="1"/>
</dbReference>
<dbReference type="InterPro" id="IPR058031">
    <property type="entry name" value="AAA_lid_NorR"/>
</dbReference>
<dbReference type="PRINTS" id="PR01590">
    <property type="entry name" value="HTHFIS"/>
</dbReference>
<dbReference type="PROSITE" id="PS00688">
    <property type="entry name" value="SIGMA54_INTERACT_3"/>
    <property type="match status" value="1"/>
</dbReference>
<keyword evidence="3" id="KW-0805">Transcription regulation</keyword>
<evidence type="ECO:0000313" key="7">
    <source>
        <dbReference type="EMBL" id="SHJ93904.1"/>
    </source>
</evidence>
<dbReference type="RefSeq" id="WP_073011961.1">
    <property type="nucleotide sequence ID" value="NZ_FQZO01000011.1"/>
</dbReference>
<dbReference type="AlphaFoldDB" id="A0A1M6NE69"/>
<proteinExistence type="predicted"/>
<reference evidence="7 8" key="1">
    <citation type="submission" date="2016-11" db="EMBL/GenBank/DDBJ databases">
        <authorList>
            <person name="Jaros S."/>
            <person name="Januszkiewicz K."/>
            <person name="Wedrychowicz H."/>
        </authorList>
    </citation>
    <scope>NUCLEOTIDE SEQUENCE [LARGE SCALE GENOMIC DNA]</scope>
    <source>
        <strain evidence="7 8">DSM 21864</strain>
    </source>
</reference>
<dbReference type="SUPFAM" id="SSF52540">
    <property type="entry name" value="P-loop containing nucleoside triphosphate hydrolases"/>
    <property type="match status" value="1"/>
</dbReference>
<dbReference type="GO" id="GO:0005524">
    <property type="term" value="F:ATP binding"/>
    <property type="evidence" value="ECO:0007669"/>
    <property type="project" value="UniProtKB-KW"/>
</dbReference>
<dbReference type="OrthoDB" id="9803970at2"/>
<dbReference type="SMART" id="SM00382">
    <property type="entry name" value="AAA"/>
    <property type="match status" value="1"/>
</dbReference>
<dbReference type="PANTHER" id="PTHR32071:SF57">
    <property type="entry name" value="C4-DICARBOXYLATE TRANSPORT TRANSCRIPTIONAL REGULATORY PROTEIN DCTD"/>
    <property type="match status" value="1"/>
</dbReference>
<gene>
    <name evidence="7" type="ORF">SAMN05444401_0174</name>
</gene>
<feature type="domain" description="Sigma-54 factor interaction" evidence="5">
    <location>
        <begin position="149"/>
        <end position="379"/>
    </location>
</feature>
<evidence type="ECO:0000256" key="3">
    <source>
        <dbReference type="ARBA" id="ARBA00023015"/>
    </source>
</evidence>
<dbReference type="InterPro" id="IPR000014">
    <property type="entry name" value="PAS"/>
</dbReference>
<dbReference type="Pfam" id="PF00989">
    <property type="entry name" value="PAS"/>
    <property type="match status" value="1"/>
</dbReference>
<dbReference type="Gene3D" id="3.40.50.300">
    <property type="entry name" value="P-loop containing nucleotide triphosphate hydrolases"/>
    <property type="match status" value="1"/>
</dbReference>
<dbReference type="InterPro" id="IPR013767">
    <property type="entry name" value="PAS_fold"/>
</dbReference>
<organism evidence="7 8">
    <name type="scientific">Clostridium amylolyticum</name>
    <dbReference type="NCBI Taxonomy" id="1121298"/>
    <lineage>
        <taxon>Bacteria</taxon>
        <taxon>Bacillati</taxon>
        <taxon>Bacillota</taxon>
        <taxon>Clostridia</taxon>
        <taxon>Eubacteriales</taxon>
        <taxon>Clostridiaceae</taxon>
        <taxon>Clostridium</taxon>
    </lineage>
</organism>
<dbReference type="InterPro" id="IPR002078">
    <property type="entry name" value="Sigma_54_int"/>
</dbReference>
<dbReference type="CDD" id="cd00009">
    <property type="entry name" value="AAA"/>
    <property type="match status" value="1"/>
</dbReference>
<dbReference type="InterPro" id="IPR002197">
    <property type="entry name" value="HTH_Fis"/>
</dbReference>
<dbReference type="PROSITE" id="PS00675">
    <property type="entry name" value="SIGMA54_INTERACT_1"/>
    <property type="match status" value="1"/>
</dbReference>
<evidence type="ECO:0000256" key="2">
    <source>
        <dbReference type="ARBA" id="ARBA00022840"/>
    </source>
</evidence>
<dbReference type="Pfam" id="PF00158">
    <property type="entry name" value="Sigma54_activat"/>
    <property type="match status" value="1"/>
</dbReference>
<dbReference type="InterPro" id="IPR025662">
    <property type="entry name" value="Sigma_54_int_dom_ATP-bd_1"/>
</dbReference>
<dbReference type="InterPro" id="IPR027417">
    <property type="entry name" value="P-loop_NTPase"/>
</dbReference>
<dbReference type="InterPro" id="IPR025944">
    <property type="entry name" value="Sigma_54_int_dom_CS"/>
</dbReference>
<name>A0A1M6NE69_9CLOT</name>
<dbReference type="NCBIfam" id="TIGR00229">
    <property type="entry name" value="sensory_box"/>
    <property type="match status" value="1"/>
</dbReference>
<dbReference type="Pfam" id="PF02954">
    <property type="entry name" value="HTH_8"/>
    <property type="match status" value="1"/>
</dbReference>
<protein>
    <submittedName>
        <fullName evidence="7">PAS domain S-box-containing protein</fullName>
    </submittedName>
</protein>
<dbReference type="STRING" id="1121298.SAMN05444401_0174"/>
<dbReference type="PROSITE" id="PS50112">
    <property type="entry name" value="PAS"/>
    <property type="match status" value="1"/>
</dbReference>
<dbReference type="CDD" id="cd00130">
    <property type="entry name" value="PAS"/>
    <property type="match status" value="1"/>
</dbReference>
<evidence type="ECO:0000313" key="8">
    <source>
        <dbReference type="Proteomes" id="UP000184080"/>
    </source>
</evidence>
<keyword evidence="4" id="KW-0804">Transcription</keyword>
<evidence type="ECO:0000259" key="6">
    <source>
        <dbReference type="PROSITE" id="PS50112"/>
    </source>
</evidence>
<feature type="domain" description="PAS" evidence="6">
    <location>
        <begin position="9"/>
        <end position="60"/>
    </location>
</feature>
<dbReference type="SUPFAM" id="SSF55785">
    <property type="entry name" value="PYP-like sensor domain (PAS domain)"/>
    <property type="match status" value="1"/>
</dbReference>
<dbReference type="Gene3D" id="3.30.450.20">
    <property type="entry name" value="PAS domain"/>
    <property type="match status" value="1"/>
</dbReference>
<dbReference type="Gene3D" id="1.10.8.60">
    <property type="match status" value="1"/>
</dbReference>
<dbReference type="Pfam" id="PF25601">
    <property type="entry name" value="AAA_lid_14"/>
    <property type="match status" value="1"/>
</dbReference>
<evidence type="ECO:0000256" key="1">
    <source>
        <dbReference type="ARBA" id="ARBA00022741"/>
    </source>
</evidence>
<dbReference type="EMBL" id="FQZO01000011">
    <property type="protein sequence ID" value="SHJ93904.1"/>
    <property type="molecule type" value="Genomic_DNA"/>
</dbReference>
<keyword evidence="2" id="KW-0067">ATP-binding</keyword>
<evidence type="ECO:0000256" key="4">
    <source>
        <dbReference type="ARBA" id="ARBA00023163"/>
    </source>
</evidence>
<dbReference type="PROSITE" id="PS50045">
    <property type="entry name" value="SIGMA54_INTERACT_4"/>
    <property type="match status" value="1"/>
</dbReference>
<dbReference type="SMART" id="SM00091">
    <property type="entry name" value="PAS"/>
    <property type="match status" value="1"/>
</dbReference>
<evidence type="ECO:0000259" key="5">
    <source>
        <dbReference type="PROSITE" id="PS50045"/>
    </source>
</evidence>
<accession>A0A1M6NE69</accession>
<dbReference type="InterPro" id="IPR003593">
    <property type="entry name" value="AAA+_ATPase"/>
</dbReference>
<dbReference type="PANTHER" id="PTHR32071">
    <property type="entry name" value="TRANSCRIPTIONAL REGULATORY PROTEIN"/>
    <property type="match status" value="1"/>
</dbReference>
<dbReference type="GO" id="GO:0006355">
    <property type="term" value="P:regulation of DNA-templated transcription"/>
    <property type="evidence" value="ECO:0007669"/>
    <property type="project" value="InterPro"/>
</dbReference>
<keyword evidence="8" id="KW-1185">Reference proteome</keyword>
<dbReference type="SUPFAM" id="SSF46689">
    <property type="entry name" value="Homeodomain-like"/>
    <property type="match status" value="1"/>
</dbReference>